<dbReference type="Gene3D" id="1.10.472.10">
    <property type="entry name" value="Cyclin-like"/>
    <property type="match status" value="2"/>
</dbReference>
<feature type="compositionally biased region" description="Pro residues" evidence="1">
    <location>
        <begin position="1"/>
        <end position="12"/>
    </location>
</feature>
<dbReference type="SUPFAM" id="SSF47954">
    <property type="entry name" value="Cyclin-like"/>
    <property type="match status" value="2"/>
</dbReference>
<evidence type="ECO:0000313" key="3">
    <source>
        <dbReference type="Proteomes" id="UP000054845"/>
    </source>
</evidence>
<accession>A0A0P1BEI5</accession>
<dbReference type="PANTHER" id="PTHR10026">
    <property type="entry name" value="CYCLIN"/>
    <property type="match status" value="1"/>
</dbReference>
<feature type="region of interest" description="Disordered" evidence="1">
    <location>
        <begin position="1"/>
        <end position="26"/>
    </location>
</feature>
<keyword evidence="3" id="KW-1185">Reference proteome</keyword>
<dbReference type="GO" id="GO:0016538">
    <property type="term" value="F:cyclin-dependent protein serine/threonine kinase regulator activity"/>
    <property type="evidence" value="ECO:0007669"/>
    <property type="project" value="InterPro"/>
</dbReference>
<organism evidence="2 3">
    <name type="scientific">Ceraceosorus bombacis</name>
    <dbReference type="NCBI Taxonomy" id="401625"/>
    <lineage>
        <taxon>Eukaryota</taxon>
        <taxon>Fungi</taxon>
        <taxon>Dikarya</taxon>
        <taxon>Basidiomycota</taxon>
        <taxon>Ustilaginomycotina</taxon>
        <taxon>Exobasidiomycetes</taxon>
        <taxon>Ceraceosorales</taxon>
        <taxon>Ceraceosoraceae</taxon>
        <taxon>Ceraceosorus</taxon>
    </lineage>
</organism>
<dbReference type="Proteomes" id="UP000054845">
    <property type="component" value="Unassembled WGS sequence"/>
</dbReference>
<dbReference type="OrthoDB" id="10264655at2759"/>
<dbReference type="InterPro" id="IPR036915">
    <property type="entry name" value="Cyclin-like_sf"/>
</dbReference>
<evidence type="ECO:0000256" key="1">
    <source>
        <dbReference type="SAM" id="MobiDB-lite"/>
    </source>
</evidence>
<proteinExistence type="predicted"/>
<dbReference type="InterPro" id="IPR043198">
    <property type="entry name" value="Cyclin/Ssn8"/>
</dbReference>
<dbReference type="GO" id="GO:0006357">
    <property type="term" value="P:regulation of transcription by RNA polymerase II"/>
    <property type="evidence" value="ECO:0007669"/>
    <property type="project" value="InterPro"/>
</dbReference>
<evidence type="ECO:0000313" key="2">
    <source>
        <dbReference type="EMBL" id="CEH14531.1"/>
    </source>
</evidence>
<dbReference type="STRING" id="401625.A0A0P1BEI5"/>
<protein>
    <submittedName>
        <fullName evidence="2">Cyclin L</fullName>
    </submittedName>
</protein>
<reference evidence="2 3" key="1">
    <citation type="submission" date="2014-09" db="EMBL/GenBank/DDBJ databases">
        <authorList>
            <person name="Magalhaes I.L.F."/>
            <person name="Oliveira U."/>
            <person name="Santos F.R."/>
            <person name="Vidigal T.H.D.A."/>
            <person name="Brescovit A.D."/>
            <person name="Santos A.J."/>
        </authorList>
    </citation>
    <scope>NUCLEOTIDE SEQUENCE [LARGE SCALE GENOMIC DNA]</scope>
</reference>
<sequence length="333" mass="37027">MSAPPAPLPPLLHPQQAASPTPSRGDGIPVEVEDALRAWGAQTIQDATMLLDLPQVAAATACTLFQRFWFVSSMRDFSVIDLAPAALFLASKLVEASLRLRDLLNVFEYLIKRAEHYSEHCGERGLWFYKGPTTATEPASTTGHASKNGSDEVGPPSYQHKVSMYFAQSFYDAKDALVVGEMQILKRLGFNTNVVPPHATMVNYAQMLGITQQNELMQRAWGTLNDMFQTSLPCLFPPHVLAAASIYQLTLTPSGSEATESTSERQLLLSLPLDPAPWWELLDVKEWELRAVCAHLVRLYRRIAPLIAWRDGGAVRLASRKGIRRWLDARNQT</sequence>
<dbReference type="AlphaFoldDB" id="A0A0P1BEI5"/>
<name>A0A0P1BEI5_9BASI</name>
<dbReference type="EMBL" id="CCYA01000243">
    <property type="protein sequence ID" value="CEH14531.1"/>
    <property type="molecule type" value="Genomic_DNA"/>
</dbReference>
<dbReference type="PIRSF" id="PIRSF036580">
    <property type="entry name" value="Cyclin_L"/>
    <property type="match status" value="1"/>
</dbReference>